<keyword evidence="5" id="KW-0805">Transcription regulation</keyword>
<dbReference type="GO" id="GO:0043565">
    <property type="term" value="F:sequence-specific DNA binding"/>
    <property type="evidence" value="ECO:0007669"/>
    <property type="project" value="InterPro"/>
</dbReference>
<reference evidence="11" key="1">
    <citation type="journal article" date="2023" name="IScience">
        <title>Live-bearing cockroach genome reveals convergent evolutionary mechanisms linked to viviparity in insects and beyond.</title>
        <authorList>
            <person name="Fouks B."/>
            <person name="Harrison M.C."/>
            <person name="Mikhailova A.A."/>
            <person name="Marchal E."/>
            <person name="English S."/>
            <person name="Carruthers M."/>
            <person name="Jennings E.C."/>
            <person name="Chiamaka E.L."/>
            <person name="Frigard R.A."/>
            <person name="Pippel M."/>
            <person name="Attardo G.M."/>
            <person name="Benoit J.B."/>
            <person name="Bornberg-Bauer E."/>
            <person name="Tobe S.S."/>
        </authorList>
    </citation>
    <scope>NUCLEOTIDE SEQUENCE</scope>
    <source>
        <strain evidence="11">Stay&amp;Tobe</strain>
    </source>
</reference>
<evidence type="ECO:0000313" key="12">
    <source>
        <dbReference type="Proteomes" id="UP001233999"/>
    </source>
</evidence>
<keyword evidence="2" id="KW-0479">Metal-binding</keyword>
<keyword evidence="9" id="KW-0539">Nucleus</keyword>
<comment type="caution">
    <text evidence="11">The sequence shown here is derived from an EMBL/GenBank/DDBJ whole genome shotgun (WGS) entry which is preliminary data.</text>
</comment>
<evidence type="ECO:0000256" key="1">
    <source>
        <dbReference type="ARBA" id="ARBA00004123"/>
    </source>
</evidence>
<dbReference type="Proteomes" id="UP001233999">
    <property type="component" value="Unassembled WGS sequence"/>
</dbReference>
<keyword evidence="8" id="KW-0675">Receptor</keyword>
<dbReference type="InterPro" id="IPR013088">
    <property type="entry name" value="Znf_NHR/GATA"/>
</dbReference>
<evidence type="ECO:0000256" key="5">
    <source>
        <dbReference type="ARBA" id="ARBA00023015"/>
    </source>
</evidence>
<keyword evidence="6" id="KW-0238">DNA-binding</keyword>
<accession>A0AAD8EKH3</accession>
<keyword evidence="3" id="KW-0863">Zinc-finger</keyword>
<feature type="non-terminal residue" evidence="11">
    <location>
        <position position="1"/>
    </location>
</feature>
<evidence type="ECO:0000313" key="11">
    <source>
        <dbReference type="EMBL" id="KAJ9593531.1"/>
    </source>
</evidence>
<keyword evidence="12" id="KW-1185">Reference proteome</keyword>
<evidence type="ECO:0000259" key="10">
    <source>
        <dbReference type="PROSITE" id="PS51030"/>
    </source>
</evidence>
<dbReference type="SUPFAM" id="SSF57716">
    <property type="entry name" value="Glucocorticoid receptor-like (DNA-binding domain)"/>
    <property type="match status" value="1"/>
</dbReference>
<keyword evidence="7" id="KW-0804">Transcription</keyword>
<evidence type="ECO:0000256" key="2">
    <source>
        <dbReference type="ARBA" id="ARBA00022723"/>
    </source>
</evidence>
<dbReference type="EMBL" id="JASPKZ010003432">
    <property type="protein sequence ID" value="KAJ9593531.1"/>
    <property type="molecule type" value="Genomic_DNA"/>
</dbReference>
<dbReference type="Gene3D" id="3.30.50.10">
    <property type="entry name" value="Erythroid Transcription Factor GATA-1, subunit A"/>
    <property type="match status" value="1"/>
</dbReference>
<feature type="non-terminal residue" evidence="11">
    <location>
        <position position="202"/>
    </location>
</feature>
<evidence type="ECO:0000256" key="9">
    <source>
        <dbReference type="ARBA" id="ARBA00023242"/>
    </source>
</evidence>
<evidence type="ECO:0000256" key="8">
    <source>
        <dbReference type="ARBA" id="ARBA00023170"/>
    </source>
</evidence>
<evidence type="ECO:0000256" key="3">
    <source>
        <dbReference type="ARBA" id="ARBA00022771"/>
    </source>
</evidence>
<organism evidence="11 12">
    <name type="scientific">Diploptera punctata</name>
    <name type="common">Pacific beetle cockroach</name>
    <dbReference type="NCBI Taxonomy" id="6984"/>
    <lineage>
        <taxon>Eukaryota</taxon>
        <taxon>Metazoa</taxon>
        <taxon>Ecdysozoa</taxon>
        <taxon>Arthropoda</taxon>
        <taxon>Hexapoda</taxon>
        <taxon>Insecta</taxon>
        <taxon>Pterygota</taxon>
        <taxon>Neoptera</taxon>
        <taxon>Polyneoptera</taxon>
        <taxon>Dictyoptera</taxon>
        <taxon>Blattodea</taxon>
        <taxon>Blaberoidea</taxon>
        <taxon>Blaberidae</taxon>
        <taxon>Diplopterinae</taxon>
        <taxon>Diploptera</taxon>
    </lineage>
</organism>
<evidence type="ECO:0000256" key="4">
    <source>
        <dbReference type="ARBA" id="ARBA00022833"/>
    </source>
</evidence>
<dbReference type="PROSITE" id="PS00031">
    <property type="entry name" value="NUCLEAR_REC_DBD_1"/>
    <property type="match status" value="1"/>
</dbReference>
<dbReference type="SMART" id="SM00399">
    <property type="entry name" value="ZnF_C4"/>
    <property type="match status" value="1"/>
</dbReference>
<dbReference type="InterPro" id="IPR050274">
    <property type="entry name" value="Nuclear_hormone_rcpt_NR2"/>
</dbReference>
<reference evidence="11" key="2">
    <citation type="submission" date="2023-05" db="EMBL/GenBank/DDBJ databases">
        <authorList>
            <person name="Fouks B."/>
        </authorList>
    </citation>
    <scope>NUCLEOTIDE SEQUENCE</scope>
    <source>
        <strain evidence="11">Stay&amp;Tobe</strain>
        <tissue evidence="11">Testes</tissue>
    </source>
</reference>
<dbReference type="InterPro" id="IPR001628">
    <property type="entry name" value="Znf_hrmn_rcpt"/>
</dbReference>
<keyword evidence="4" id="KW-0862">Zinc</keyword>
<comment type="subcellular location">
    <subcellularLocation>
        <location evidence="1">Nucleus</location>
    </subcellularLocation>
</comment>
<dbReference type="AlphaFoldDB" id="A0AAD8EKH3"/>
<dbReference type="GO" id="GO:0008270">
    <property type="term" value="F:zinc ion binding"/>
    <property type="evidence" value="ECO:0007669"/>
    <property type="project" value="UniProtKB-KW"/>
</dbReference>
<dbReference type="PANTHER" id="PTHR24083">
    <property type="entry name" value="NUCLEAR HORMONE RECEPTOR"/>
    <property type="match status" value="1"/>
</dbReference>
<dbReference type="Pfam" id="PF00105">
    <property type="entry name" value="zf-C4"/>
    <property type="match status" value="1"/>
</dbReference>
<proteinExistence type="predicted"/>
<evidence type="ECO:0000256" key="6">
    <source>
        <dbReference type="ARBA" id="ARBA00023125"/>
    </source>
</evidence>
<dbReference type="GO" id="GO:0005634">
    <property type="term" value="C:nucleus"/>
    <property type="evidence" value="ECO:0007669"/>
    <property type="project" value="UniProtKB-SubCell"/>
</dbReference>
<dbReference type="PRINTS" id="PR00047">
    <property type="entry name" value="STROIDFINGER"/>
</dbReference>
<protein>
    <recommendedName>
        <fullName evidence="10">Nuclear receptor domain-containing protein</fullName>
    </recommendedName>
</protein>
<dbReference type="PROSITE" id="PS51030">
    <property type="entry name" value="NUCLEAR_REC_DBD_2"/>
    <property type="match status" value="1"/>
</dbReference>
<evidence type="ECO:0000256" key="7">
    <source>
        <dbReference type="ARBA" id="ARBA00023163"/>
    </source>
</evidence>
<feature type="domain" description="Nuclear receptor" evidence="10">
    <location>
        <begin position="87"/>
        <end position="163"/>
    </location>
</feature>
<gene>
    <name evidence="11" type="ORF">L9F63_014924</name>
</gene>
<name>A0AAD8EKH3_DIPPU</name>
<dbReference type="GO" id="GO:0003700">
    <property type="term" value="F:DNA-binding transcription factor activity"/>
    <property type="evidence" value="ECO:0007669"/>
    <property type="project" value="InterPro"/>
</dbReference>
<sequence length="202" mass="21918">RQITTIVHQAVPRPVPSPVPPPECYSPAASSSPHPLALCLGPPCPTSAPQTLVQVNRTPPPAFLLGPGHVSCPASPPSAAKNKASLGLTCVVCGDTSSGKHYGILACNGCSGFFKRSVRRKLYYRCQAGTGRCIVDKAHRNQCQACRLKKCLQMGMNKDDLDKAKRPKIRRVNCRRTFRTCGIHYFDKKSIIGVIPKVITRT</sequence>